<keyword evidence="6 7" id="KW-0998">Cell outer membrane</keyword>
<gene>
    <name evidence="9" type="ORF">DW888_10230</name>
</gene>
<feature type="domain" description="TonB-dependent receptor plug" evidence="8">
    <location>
        <begin position="135"/>
        <end position="241"/>
    </location>
</feature>
<evidence type="ECO:0000256" key="4">
    <source>
        <dbReference type="ARBA" id="ARBA00022692"/>
    </source>
</evidence>
<evidence type="ECO:0000256" key="7">
    <source>
        <dbReference type="PROSITE-ProRule" id="PRU01360"/>
    </source>
</evidence>
<evidence type="ECO:0000256" key="6">
    <source>
        <dbReference type="ARBA" id="ARBA00023237"/>
    </source>
</evidence>
<dbReference type="InterPro" id="IPR008969">
    <property type="entry name" value="CarboxyPept-like_regulatory"/>
</dbReference>
<dbReference type="FunFam" id="2.170.130.10:FF:000003">
    <property type="entry name" value="SusC/RagA family TonB-linked outer membrane protein"/>
    <property type="match status" value="1"/>
</dbReference>
<keyword evidence="5 7" id="KW-0472">Membrane</keyword>
<comment type="similarity">
    <text evidence="7">Belongs to the TonB-dependent receptor family.</text>
</comment>
<dbReference type="InterPro" id="IPR037066">
    <property type="entry name" value="Plug_dom_sf"/>
</dbReference>
<evidence type="ECO:0000259" key="8">
    <source>
        <dbReference type="Pfam" id="PF07715"/>
    </source>
</evidence>
<dbReference type="InterPro" id="IPR023996">
    <property type="entry name" value="TonB-dep_OMP_SusC/RagA"/>
</dbReference>
<dbReference type="NCBIfam" id="TIGR04056">
    <property type="entry name" value="OMP_RagA_SusC"/>
    <property type="match status" value="1"/>
</dbReference>
<dbReference type="Pfam" id="PF13715">
    <property type="entry name" value="CarbopepD_reg_2"/>
    <property type="match status" value="1"/>
</dbReference>
<dbReference type="RefSeq" id="WP_122201456.1">
    <property type="nucleotide sequence ID" value="NZ_CABJFV010000006.1"/>
</dbReference>
<dbReference type="Pfam" id="PF07715">
    <property type="entry name" value="Plug"/>
    <property type="match status" value="1"/>
</dbReference>
<dbReference type="Gene3D" id="2.40.170.20">
    <property type="entry name" value="TonB-dependent receptor, beta-barrel domain"/>
    <property type="match status" value="1"/>
</dbReference>
<dbReference type="Gene3D" id="2.60.40.1120">
    <property type="entry name" value="Carboxypeptidase-like, regulatory domain"/>
    <property type="match status" value="1"/>
</dbReference>
<name>A0A413VPI9_9BACE</name>
<keyword evidence="2 7" id="KW-0813">Transport</keyword>
<evidence type="ECO:0000256" key="3">
    <source>
        <dbReference type="ARBA" id="ARBA00022452"/>
    </source>
</evidence>
<evidence type="ECO:0000313" key="10">
    <source>
        <dbReference type="Proteomes" id="UP000284379"/>
    </source>
</evidence>
<dbReference type="NCBIfam" id="TIGR04057">
    <property type="entry name" value="SusC_RagA_signa"/>
    <property type="match status" value="1"/>
</dbReference>
<proteinExistence type="inferred from homology"/>
<dbReference type="InterPro" id="IPR023997">
    <property type="entry name" value="TonB-dep_OMP_SusC/RagA_CS"/>
</dbReference>
<keyword evidence="4 7" id="KW-0812">Transmembrane</keyword>
<dbReference type="SUPFAM" id="SSF56935">
    <property type="entry name" value="Porins"/>
    <property type="match status" value="1"/>
</dbReference>
<keyword evidence="3 7" id="KW-1134">Transmembrane beta strand</keyword>
<dbReference type="PROSITE" id="PS52016">
    <property type="entry name" value="TONB_DEPENDENT_REC_3"/>
    <property type="match status" value="1"/>
</dbReference>
<dbReference type="SUPFAM" id="SSF49464">
    <property type="entry name" value="Carboxypeptidase regulatory domain-like"/>
    <property type="match status" value="1"/>
</dbReference>
<keyword evidence="9" id="KW-0675">Receptor</keyword>
<protein>
    <submittedName>
        <fullName evidence="9">TonB-dependent receptor</fullName>
    </submittedName>
</protein>
<dbReference type="EMBL" id="QSGO01000006">
    <property type="protein sequence ID" value="RHB35486.1"/>
    <property type="molecule type" value="Genomic_DNA"/>
</dbReference>
<comment type="subcellular location">
    <subcellularLocation>
        <location evidence="1 7">Cell outer membrane</location>
        <topology evidence="1 7">Multi-pass membrane protein</topology>
    </subcellularLocation>
</comment>
<comment type="caution">
    <text evidence="9">The sequence shown here is derived from an EMBL/GenBank/DDBJ whole genome shotgun (WGS) entry which is preliminary data.</text>
</comment>
<accession>A0A413VPI9</accession>
<dbReference type="Gene3D" id="2.170.130.10">
    <property type="entry name" value="TonB-dependent receptor, plug domain"/>
    <property type="match status" value="1"/>
</dbReference>
<evidence type="ECO:0000313" key="9">
    <source>
        <dbReference type="EMBL" id="RHB35486.1"/>
    </source>
</evidence>
<dbReference type="Proteomes" id="UP000284379">
    <property type="component" value="Unassembled WGS sequence"/>
</dbReference>
<evidence type="ECO:0000256" key="1">
    <source>
        <dbReference type="ARBA" id="ARBA00004571"/>
    </source>
</evidence>
<dbReference type="GO" id="GO:0009279">
    <property type="term" value="C:cell outer membrane"/>
    <property type="evidence" value="ECO:0007669"/>
    <property type="project" value="UniProtKB-SubCell"/>
</dbReference>
<dbReference type="InterPro" id="IPR039426">
    <property type="entry name" value="TonB-dep_rcpt-like"/>
</dbReference>
<sequence length="1046" mass="117820">MNLKHVLKRKYLILFCLVAPLIDINAEGSAKDNNMIVQQKETMTVTGTVKDATGEPIIGVSVLIKGTSTGGITDLDGNFSIVTPKKRTILVFTYLGYKTQEIIVEKNTPIFIVMEEDSQQLDEVVVVGYGSQAKISVTGALGSVKNEEILKAPVANAGNALAGRTTGITTVQRSGEPGRDDAEIYVRGIATFADGNAKPLILVDGVERSLSGLDPNEIESINVMKDASSTAVFGVRGANGVIIVTTKTGQEGRPKISLTSNVALQNPIRMPKLLNAYEWASLRNEAAYQDSTDPEQVNYPFSDYDLERYKNGDDPIFHPDINWMDYMLKNVSIQHQHNLSVQGGNKRTKYYVSLGYYNQQGIYEMGSFFKDFSANPKYNRYNVRANLDFNITNDFTISVKSGVQMTESNYAGSDAKTIMGTIFSANPVMSPVTFDGKMIRNVQGLEKWQISNPPLYEMLSKGFNENFTARANIDIAARYKLDKLIKGLAVRGKVAYDNYYYQKVSRSKQIPMYDIKLDPNSSVEEPVAIIIPNQYEGPVKTSSDYYDKNRRIYGEVALEYNNNFDGHNVSALFLGTAERTYNGKNELPYNYLGLVARATYNYKYRYMAEINAGYNGSENFAKGKQFGFFPSFSVGYAFTEDVYFPKNDILSFGKIRASYGLVGNDRIGGERFLFLPDAYIRVSSPGYYFGTGQTKYSGYKESKLGNPYVTWEKAKKTNLGLDLRFFKDRLNFSADYFIEKRSNILYSLNLPLWFGDPSIVPPYNVGRTENKGYEFEFGYKDEINSIGLTYWVNGNYSFARNKIIYKDEAPKKYPGLYETGSRIGQPKGLIAEGFYNTWEEVNDPDRPRSKWEGNGLRPGDIKYKDITGDNFIDENDKVNIGYPNVPEIVYGISLGFQWKNFSISALFQGAGHVSTYLSGTAAWPFVAGTKAAFETAKESWTQERYEQGLPISLPRLSESPEGTKHNYQYSTMWQEDASYLRLKNVEVAYLFKFREKSPVQNLRLYVNGQNLCTWTKMSYFDPEIADSNGNAYPMMRVFNMGINIQF</sequence>
<dbReference type="InterPro" id="IPR012910">
    <property type="entry name" value="Plug_dom"/>
</dbReference>
<dbReference type="InterPro" id="IPR036942">
    <property type="entry name" value="Beta-barrel_TonB_sf"/>
</dbReference>
<reference evidence="9 10" key="1">
    <citation type="submission" date="2018-08" db="EMBL/GenBank/DDBJ databases">
        <title>A genome reference for cultivated species of the human gut microbiota.</title>
        <authorList>
            <person name="Zou Y."/>
            <person name="Xue W."/>
            <person name="Luo G."/>
        </authorList>
    </citation>
    <scope>NUCLEOTIDE SEQUENCE [LARGE SCALE GENOMIC DNA]</scope>
    <source>
        <strain evidence="9 10">AM40-30BH</strain>
    </source>
</reference>
<organism evidence="9 10">
    <name type="scientific">Bacteroides nordii</name>
    <dbReference type="NCBI Taxonomy" id="291645"/>
    <lineage>
        <taxon>Bacteria</taxon>
        <taxon>Pseudomonadati</taxon>
        <taxon>Bacteroidota</taxon>
        <taxon>Bacteroidia</taxon>
        <taxon>Bacteroidales</taxon>
        <taxon>Bacteroidaceae</taxon>
        <taxon>Bacteroides</taxon>
    </lineage>
</organism>
<evidence type="ECO:0000256" key="5">
    <source>
        <dbReference type="ARBA" id="ARBA00023136"/>
    </source>
</evidence>
<dbReference type="AlphaFoldDB" id="A0A413VPI9"/>
<evidence type="ECO:0000256" key="2">
    <source>
        <dbReference type="ARBA" id="ARBA00022448"/>
    </source>
</evidence>
<dbReference type="FunFam" id="2.60.40.1120:FF:000003">
    <property type="entry name" value="Outer membrane protein Omp121"/>
    <property type="match status" value="1"/>
</dbReference>